<proteinExistence type="predicted"/>
<accession>A0A4Y9XYX6</accession>
<dbReference type="EMBL" id="SEOQ01000963">
    <property type="protein sequence ID" value="TFY55002.1"/>
    <property type="molecule type" value="Genomic_DNA"/>
</dbReference>
<dbReference type="AlphaFoldDB" id="A0A4Y9XYX6"/>
<evidence type="ECO:0000313" key="1">
    <source>
        <dbReference type="EMBL" id="TFY55002.1"/>
    </source>
</evidence>
<protein>
    <submittedName>
        <fullName evidence="1">Uncharacterized protein</fullName>
    </submittedName>
</protein>
<comment type="caution">
    <text evidence="1">The sequence shown here is derived from an EMBL/GenBank/DDBJ whole genome shotgun (WGS) entry which is preliminary data.</text>
</comment>
<sequence>MSDVEHGVEPRLSPLVDKTADFIFEKMVPYLLGRRLTASDDDMHYALDLLEKYHDIYSPDAKSRISELLSSVRGALEEYASATNFLQAWRAARAYKVGTKVLREFAEEESGQARRDGHTAYQFVETENDVEKDPDNFTADEVEDIRSQVFEITLEFSQIVAEEGTLVEDDVIDAVSDAGKPIAPAIDDSHAKSEMPAADKVDVVHADEKTIGSAGEF</sequence>
<name>A0A4Y9XYX6_9AGAM</name>
<dbReference type="OrthoDB" id="10407072at2759"/>
<evidence type="ECO:0000313" key="2">
    <source>
        <dbReference type="Proteomes" id="UP000298327"/>
    </source>
</evidence>
<dbReference type="Proteomes" id="UP000298327">
    <property type="component" value="Unassembled WGS sequence"/>
</dbReference>
<gene>
    <name evidence="1" type="ORF">EVG20_g9480</name>
</gene>
<reference evidence="1 2" key="1">
    <citation type="submission" date="2019-02" db="EMBL/GenBank/DDBJ databases">
        <title>Genome sequencing of the rare red list fungi Dentipellis fragilis.</title>
        <authorList>
            <person name="Buettner E."/>
            <person name="Kellner H."/>
        </authorList>
    </citation>
    <scope>NUCLEOTIDE SEQUENCE [LARGE SCALE GENOMIC DNA]</scope>
    <source>
        <strain evidence="1 2">DSM 105465</strain>
    </source>
</reference>
<keyword evidence="2" id="KW-1185">Reference proteome</keyword>
<organism evidence="1 2">
    <name type="scientific">Dentipellis fragilis</name>
    <dbReference type="NCBI Taxonomy" id="205917"/>
    <lineage>
        <taxon>Eukaryota</taxon>
        <taxon>Fungi</taxon>
        <taxon>Dikarya</taxon>
        <taxon>Basidiomycota</taxon>
        <taxon>Agaricomycotina</taxon>
        <taxon>Agaricomycetes</taxon>
        <taxon>Russulales</taxon>
        <taxon>Hericiaceae</taxon>
        <taxon>Dentipellis</taxon>
    </lineage>
</organism>